<dbReference type="Gene3D" id="1.40.20.10">
    <property type="entry name" value="CHAD domain"/>
    <property type="match status" value="1"/>
</dbReference>
<dbReference type="AlphaFoldDB" id="A0A1M7UGG7"/>
<feature type="domain" description="CHAD" evidence="1">
    <location>
        <begin position="20"/>
        <end position="306"/>
    </location>
</feature>
<gene>
    <name evidence="2" type="ORF">SAMN05444170_5003</name>
</gene>
<evidence type="ECO:0000313" key="3">
    <source>
        <dbReference type="Proteomes" id="UP000184096"/>
    </source>
</evidence>
<evidence type="ECO:0000313" key="2">
    <source>
        <dbReference type="EMBL" id="SHN82093.1"/>
    </source>
</evidence>
<protein>
    <submittedName>
        <fullName evidence="2">CHAD domain-containing protein</fullName>
    </submittedName>
</protein>
<keyword evidence="3" id="KW-1185">Reference proteome</keyword>
<dbReference type="SMART" id="SM00880">
    <property type="entry name" value="CHAD"/>
    <property type="match status" value="1"/>
</dbReference>
<accession>A0A1M7UGG7</accession>
<organism evidence="2 3">
    <name type="scientific">Bradyrhizobium erythrophlei</name>
    <dbReference type="NCBI Taxonomy" id="1437360"/>
    <lineage>
        <taxon>Bacteria</taxon>
        <taxon>Pseudomonadati</taxon>
        <taxon>Pseudomonadota</taxon>
        <taxon>Alphaproteobacteria</taxon>
        <taxon>Hyphomicrobiales</taxon>
        <taxon>Nitrobacteraceae</taxon>
        <taxon>Bradyrhizobium</taxon>
    </lineage>
</organism>
<dbReference type="PANTHER" id="PTHR39339:SF1">
    <property type="entry name" value="CHAD DOMAIN-CONTAINING PROTEIN"/>
    <property type="match status" value="1"/>
</dbReference>
<dbReference type="Proteomes" id="UP000184096">
    <property type="component" value="Chromosome I"/>
</dbReference>
<evidence type="ECO:0000259" key="1">
    <source>
        <dbReference type="PROSITE" id="PS51708"/>
    </source>
</evidence>
<name>A0A1M7UGG7_9BRAD</name>
<dbReference type="InterPro" id="IPR038186">
    <property type="entry name" value="CHAD_dom_sf"/>
</dbReference>
<reference evidence="3" key="1">
    <citation type="submission" date="2016-11" db="EMBL/GenBank/DDBJ databases">
        <authorList>
            <person name="Varghese N."/>
            <person name="Submissions S."/>
        </authorList>
    </citation>
    <scope>NUCLEOTIDE SEQUENCE [LARGE SCALE GENOMIC DNA]</scope>
    <source>
        <strain evidence="3">GAS401</strain>
    </source>
</reference>
<dbReference type="EMBL" id="LT670849">
    <property type="protein sequence ID" value="SHN82093.1"/>
    <property type="molecule type" value="Genomic_DNA"/>
</dbReference>
<dbReference type="Pfam" id="PF05235">
    <property type="entry name" value="CHAD"/>
    <property type="match status" value="1"/>
</dbReference>
<dbReference type="PANTHER" id="PTHR39339">
    <property type="entry name" value="SLR1444 PROTEIN"/>
    <property type="match status" value="1"/>
</dbReference>
<dbReference type="PROSITE" id="PS51708">
    <property type="entry name" value="CHAD"/>
    <property type="match status" value="1"/>
</dbReference>
<proteinExistence type="predicted"/>
<dbReference type="InterPro" id="IPR007899">
    <property type="entry name" value="CHAD_dom"/>
</dbReference>
<sequence>MKPPVNVKTSIKQPPPLTTSMTCEAAFRAAAAHYLQQLTARHEGTAAGDPAALHAMRVAMTRLRTTIALFSPMVEGDEQIRLAAELKWLRAHLGIVRDLDVALDRLAKIKPKGAVKGTVKGSINDRPWKQERAACQRHLTRALRSPRYRQLIKDITAWIESGDWSRKRNKMAVAQRTRPAGEYCADTLQAWRKKLLKKSRNLEELGTRKRHRVRLANKRLSYAIEAAEQLAPPDEAPARETMLKLLRTTQKSLGQLNDDARRRALAAAFGEDQMNRSDLLLDGKQKKRLLGKAVKAYDGLGRLEPLKVG</sequence>